<dbReference type="EMBL" id="QRVZ01000008">
    <property type="protein sequence ID" value="RGS83626.1"/>
    <property type="molecule type" value="Genomic_DNA"/>
</dbReference>
<dbReference type="EMBL" id="JAQNWR010000015">
    <property type="protein sequence ID" value="MDC2410010.1"/>
    <property type="molecule type" value="Genomic_DNA"/>
</dbReference>
<name>A0A395VWR0_BACOV</name>
<dbReference type="Proteomes" id="UP001214017">
    <property type="component" value="Unassembled WGS sequence"/>
</dbReference>
<evidence type="ECO:0000259" key="1">
    <source>
        <dbReference type="Pfam" id="PF13712"/>
    </source>
</evidence>
<dbReference type="Proteomes" id="UP000435985">
    <property type="component" value="Unassembled WGS sequence"/>
</dbReference>
<dbReference type="EMBL" id="VWFC01000078">
    <property type="protein sequence ID" value="KAB1317638.1"/>
    <property type="molecule type" value="Genomic_DNA"/>
</dbReference>
<evidence type="ECO:0000313" key="6">
    <source>
        <dbReference type="EMBL" id="MDC2410010.1"/>
    </source>
</evidence>
<dbReference type="RefSeq" id="WP_004298281.1">
    <property type="nucleotide sequence ID" value="NZ_BAABYJ010000001.1"/>
</dbReference>
<dbReference type="Gene3D" id="3.90.550.10">
    <property type="entry name" value="Spore Coat Polysaccharide Biosynthesis Protein SpsA, Chain A"/>
    <property type="match status" value="1"/>
</dbReference>
<dbReference type="Pfam" id="PF13712">
    <property type="entry name" value="Glyco_tranf_2_5"/>
    <property type="match status" value="1"/>
</dbReference>
<evidence type="ECO:0000313" key="13">
    <source>
        <dbReference type="Proteomes" id="UP000375690"/>
    </source>
</evidence>
<dbReference type="Proteomes" id="UP000266492">
    <property type="component" value="Unassembled WGS sequence"/>
</dbReference>
<comment type="caution">
    <text evidence="8">The sequence shown here is derived from an EMBL/GenBank/DDBJ whole genome shotgun (WGS) entry which is preliminary data.</text>
</comment>
<dbReference type="SUPFAM" id="SSF53448">
    <property type="entry name" value="Nucleotide-diphospho-sugar transferases"/>
    <property type="match status" value="1"/>
</dbReference>
<dbReference type="EMBL" id="VWLX01000006">
    <property type="protein sequence ID" value="KAA3805950.1"/>
    <property type="molecule type" value="Genomic_DNA"/>
</dbReference>
<evidence type="ECO:0000313" key="7">
    <source>
        <dbReference type="EMBL" id="MDC7958003.1"/>
    </source>
</evidence>
<reference evidence="6" key="3">
    <citation type="submission" date="2022-10" db="EMBL/GenBank/DDBJ databases">
        <title>Human gut microbiome strain richness.</title>
        <authorList>
            <person name="Chen-Liaw A."/>
        </authorList>
    </citation>
    <scope>NUCLEOTIDE SEQUENCE</scope>
    <source>
        <strain evidence="6">F7_m1001271B151109d0_201107</strain>
        <strain evidence="7">RTP21484st1_H8_RTP21484_190118</strain>
    </source>
</reference>
<accession>A0A395VWR0</accession>
<dbReference type="InterPro" id="IPR029044">
    <property type="entry name" value="Nucleotide-diphossugar_trans"/>
</dbReference>
<proteinExistence type="predicted"/>
<evidence type="ECO:0000313" key="10">
    <source>
        <dbReference type="Proteomes" id="UP000266492"/>
    </source>
</evidence>
<evidence type="ECO:0000313" key="8">
    <source>
        <dbReference type="EMBL" id="RGS83626.1"/>
    </source>
</evidence>
<dbReference type="KEGG" id="boa:Bovatus_03514"/>
<evidence type="ECO:0000313" key="14">
    <source>
        <dbReference type="Proteomes" id="UP000435985"/>
    </source>
</evidence>
<evidence type="ECO:0000313" key="9">
    <source>
        <dbReference type="EMBL" id="RGX13410.1"/>
    </source>
</evidence>
<evidence type="ECO:0000313" key="2">
    <source>
        <dbReference type="EMBL" id="KAA3805950.1"/>
    </source>
</evidence>
<evidence type="ECO:0000313" key="5">
    <source>
        <dbReference type="EMBL" id="KAB1317638.1"/>
    </source>
</evidence>
<organism evidence="8 10">
    <name type="scientific">Bacteroides ovatus</name>
    <dbReference type="NCBI Taxonomy" id="28116"/>
    <lineage>
        <taxon>Bacteria</taxon>
        <taxon>Pseudomonadati</taxon>
        <taxon>Bacteroidota</taxon>
        <taxon>Bacteroidia</taxon>
        <taxon>Bacteroidales</taxon>
        <taxon>Bacteroidaceae</taxon>
        <taxon>Bacteroides</taxon>
    </lineage>
</organism>
<dbReference type="Proteomes" id="UP000375690">
    <property type="component" value="Unassembled WGS sequence"/>
</dbReference>
<dbReference type="EMBL" id="VWLE01000007">
    <property type="protein sequence ID" value="KAA3954679.1"/>
    <property type="molecule type" value="Genomic_DNA"/>
</dbReference>
<evidence type="ECO:0000313" key="4">
    <source>
        <dbReference type="EMBL" id="KAA4666700.1"/>
    </source>
</evidence>
<evidence type="ECO:0000313" key="3">
    <source>
        <dbReference type="EMBL" id="KAA3954679.1"/>
    </source>
</evidence>
<dbReference type="Proteomes" id="UP000460135">
    <property type="component" value="Unassembled WGS sequence"/>
</dbReference>
<dbReference type="InterPro" id="IPR059123">
    <property type="entry name" value="StrF_dom"/>
</dbReference>
<reference evidence="12 13" key="2">
    <citation type="journal article" date="2019" name="Nat. Med.">
        <title>A library of human gut bacterial isolates paired with longitudinal multiomics data enables mechanistic microbiome research.</title>
        <authorList>
            <person name="Poyet M."/>
            <person name="Groussin M."/>
            <person name="Gibbons S.M."/>
            <person name="Avila-Pacheco J."/>
            <person name="Jiang X."/>
            <person name="Kearney S.M."/>
            <person name="Perrotta A.R."/>
            <person name="Berdy B."/>
            <person name="Zhao S."/>
            <person name="Lieberman T.D."/>
            <person name="Swanson P.K."/>
            <person name="Smith M."/>
            <person name="Roesemann S."/>
            <person name="Alexander J.E."/>
            <person name="Rich S.A."/>
            <person name="Livny J."/>
            <person name="Vlamakis H."/>
            <person name="Clish C."/>
            <person name="Bullock K."/>
            <person name="Deik A."/>
            <person name="Scott J."/>
            <person name="Pierce K.A."/>
            <person name="Xavier R.J."/>
            <person name="Alm E.J."/>
        </authorList>
    </citation>
    <scope>NUCLEOTIDE SEQUENCE [LARGE SCALE GENOMIC DNA]</scope>
    <source>
        <strain evidence="4 14">BIOML-A14</strain>
        <strain evidence="3 12">BIOML-A163</strain>
        <strain evidence="2 15">BIOML-A183</strain>
        <strain evidence="5 13">BIOML-A2</strain>
    </source>
</reference>
<evidence type="ECO:0000313" key="15">
    <source>
        <dbReference type="Proteomes" id="UP000460135"/>
    </source>
</evidence>
<dbReference type="GeneID" id="29455620"/>
<dbReference type="EMBL" id="VWFO01000002">
    <property type="protein sequence ID" value="KAA4666700.1"/>
    <property type="molecule type" value="Genomic_DNA"/>
</dbReference>
<reference evidence="10 11" key="1">
    <citation type="submission" date="2018-08" db="EMBL/GenBank/DDBJ databases">
        <title>A genome reference for cultivated species of the human gut microbiota.</title>
        <authorList>
            <person name="Zou Y."/>
            <person name="Xue W."/>
            <person name="Luo G."/>
        </authorList>
    </citation>
    <scope>NUCLEOTIDE SEQUENCE [LARGE SCALE GENOMIC DNA]</scope>
    <source>
        <strain evidence="9 11">AF04-46</strain>
        <strain evidence="8 10">AF20-9LB</strain>
    </source>
</reference>
<protein>
    <submittedName>
        <fullName evidence="6">Glycosyltransferase</fullName>
    </submittedName>
</protein>
<dbReference type="AlphaFoldDB" id="A0A395VWR0"/>
<dbReference type="Proteomes" id="UP000286031">
    <property type="component" value="Unassembled WGS sequence"/>
</dbReference>
<evidence type="ECO:0000313" key="12">
    <source>
        <dbReference type="Proteomes" id="UP000323717"/>
    </source>
</evidence>
<sequence length="290" mass="33743">MISIIICSRFQSISKELKDNIENTVGVVHEIICIDNSKSQYDIFSAYNEGVKRSQYPLLCFMHEDILHYTSDWGKLLINHFRDLKVGLIGISGPRFISQIPGIWWGPGSTDAGKDAICQYSIDTNRADPTITYNTCFKPIADANAIEVVAVDGCFFCMRKSVFDKIRFDEINYKGFHFYDLDISLQVYMLGLKSLCVYDILIEHISNSKLDNEWLTNARIFFTKWKNCLPIVSYPVSAKERRVLEKNNLQTMNYIINENNRKPSHYYKFSEKLYLLRYCCDKKMLQSLIY</sequence>
<evidence type="ECO:0000313" key="11">
    <source>
        <dbReference type="Proteomes" id="UP000286031"/>
    </source>
</evidence>
<dbReference type="EMBL" id="QSBI01000001">
    <property type="protein sequence ID" value="RGX13410.1"/>
    <property type="molecule type" value="Genomic_DNA"/>
</dbReference>
<dbReference type="Proteomes" id="UP001215078">
    <property type="component" value="Unassembled WGS sequence"/>
</dbReference>
<gene>
    <name evidence="9" type="ORF">DWV35_01195</name>
    <name evidence="8" type="ORF">DWX70_11875</name>
    <name evidence="5" type="ORF">F3B53_26285</name>
    <name evidence="4" type="ORF">F3B98_02955</name>
    <name evidence="3" type="ORF">F3D71_01540</name>
    <name evidence="2" type="ORF">F3F51_09015</name>
    <name evidence="6" type="ORF">PO240_19245</name>
    <name evidence="7" type="ORF">PQ628_07245</name>
</gene>
<dbReference type="EMBL" id="JAQQPO010000007">
    <property type="protein sequence ID" value="MDC7958003.1"/>
    <property type="molecule type" value="Genomic_DNA"/>
</dbReference>
<feature type="domain" description="Streptomycin biosynthesis protein StrF" evidence="1">
    <location>
        <begin position="7"/>
        <end position="195"/>
    </location>
</feature>
<dbReference type="Proteomes" id="UP000323717">
    <property type="component" value="Unassembled WGS sequence"/>
</dbReference>